<feature type="signal peptide" evidence="2">
    <location>
        <begin position="1"/>
        <end position="20"/>
    </location>
</feature>
<feature type="domain" description="Chitin-binding type-2" evidence="3">
    <location>
        <begin position="93"/>
        <end position="152"/>
    </location>
</feature>
<feature type="region of interest" description="Disordered" evidence="1">
    <location>
        <begin position="25"/>
        <end position="70"/>
    </location>
</feature>
<evidence type="ECO:0000313" key="4">
    <source>
        <dbReference type="EMBL" id="GAV01777.1"/>
    </source>
</evidence>
<evidence type="ECO:0000259" key="3">
    <source>
        <dbReference type="PROSITE" id="PS50940"/>
    </source>
</evidence>
<sequence>MIIFCFPLVLWLLALLGTEAAITSRRSNTPSGSLRSSADRSQPRNGQRLVHRLRRPGPRMATGLKQNGDGQPSLAHFARSFPFPTYATPPQTSFSCSNVNLPGFYADPETQCQVIRRCTLSNYMFSYICPNGTVFDQAAQGCAYWYNVNCPREVQQLNQNQIPVPLVAVPEGVSAPDFQLRSSFGPGSTSSRLPTFLPTKTPIDNWQRRDASPNAEDGSLKQSKLPWLPSRDPRFPTGQNRPEILGGALNQPNPSPKNLQSQATLDAKAANQRDNATIKTLMQWVGANPVWVPRQDQLQHMPPIAAPTPSQTSLPWTASAIAPDKEEEVSTRKPSRTVVVNLAEKEPDMESAAGDGQGQSSQAKQPTAVTSLQNDVNDVDGNVVSKQGAKKSLNTSVVNNRWHPLTDFG</sequence>
<dbReference type="GO" id="GO:0008061">
    <property type="term" value="F:chitin binding"/>
    <property type="evidence" value="ECO:0007669"/>
    <property type="project" value="InterPro"/>
</dbReference>
<dbReference type="AlphaFoldDB" id="A0A1D1VJH5"/>
<proteinExistence type="predicted"/>
<dbReference type="PROSITE" id="PS50940">
    <property type="entry name" value="CHIT_BIND_II"/>
    <property type="match status" value="1"/>
</dbReference>
<feature type="compositionally biased region" description="Low complexity" evidence="1">
    <location>
        <begin position="374"/>
        <end position="384"/>
    </location>
</feature>
<keyword evidence="5" id="KW-1185">Reference proteome</keyword>
<dbReference type="InterPro" id="IPR052976">
    <property type="entry name" value="Scoloptoxin-like"/>
</dbReference>
<dbReference type="PANTHER" id="PTHR22933">
    <property type="entry name" value="FI18007P1-RELATED"/>
    <property type="match status" value="1"/>
</dbReference>
<dbReference type="InterPro" id="IPR036508">
    <property type="entry name" value="Chitin-bd_dom_sf"/>
</dbReference>
<dbReference type="Gene3D" id="2.170.140.10">
    <property type="entry name" value="Chitin binding domain"/>
    <property type="match status" value="1"/>
</dbReference>
<dbReference type="Pfam" id="PF01607">
    <property type="entry name" value="CBM_14"/>
    <property type="match status" value="1"/>
</dbReference>
<evidence type="ECO:0000256" key="2">
    <source>
        <dbReference type="SAM" id="SignalP"/>
    </source>
</evidence>
<dbReference type="OrthoDB" id="6514762at2759"/>
<accession>A0A1D1VJH5</accession>
<feature type="compositionally biased region" description="Polar residues" evidence="1">
    <location>
        <begin position="183"/>
        <end position="193"/>
    </location>
</feature>
<dbReference type="PANTHER" id="PTHR22933:SF43">
    <property type="entry name" value="LP10131P"/>
    <property type="match status" value="1"/>
</dbReference>
<feature type="region of interest" description="Disordered" evidence="1">
    <location>
        <begin position="346"/>
        <end position="391"/>
    </location>
</feature>
<feature type="chain" id="PRO_5008898514" description="Chitin-binding type-2 domain-containing protein" evidence="2">
    <location>
        <begin position="21"/>
        <end position="409"/>
    </location>
</feature>
<reference evidence="4 5" key="1">
    <citation type="journal article" date="2016" name="Nat. Commun.">
        <title>Extremotolerant tardigrade genome and improved radiotolerance of human cultured cells by tardigrade-unique protein.</title>
        <authorList>
            <person name="Hashimoto T."/>
            <person name="Horikawa D.D."/>
            <person name="Saito Y."/>
            <person name="Kuwahara H."/>
            <person name="Kozuka-Hata H."/>
            <person name="Shin-I T."/>
            <person name="Minakuchi Y."/>
            <person name="Ohishi K."/>
            <person name="Motoyama A."/>
            <person name="Aizu T."/>
            <person name="Enomoto A."/>
            <person name="Kondo K."/>
            <person name="Tanaka S."/>
            <person name="Hara Y."/>
            <person name="Koshikawa S."/>
            <person name="Sagara H."/>
            <person name="Miura T."/>
            <person name="Yokobori S."/>
            <person name="Miyagawa K."/>
            <person name="Suzuki Y."/>
            <person name="Kubo T."/>
            <person name="Oyama M."/>
            <person name="Kohara Y."/>
            <person name="Fujiyama A."/>
            <person name="Arakawa K."/>
            <person name="Katayama T."/>
            <person name="Toyoda A."/>
            <person name="Kunieda T."/>
        </authorList>
    </citation>
    <scope>NUCLEOTIDE SEQUENCE [LARGE SCALE GENOMIC DNA]</scope>
    <source>
        <strain evidence="4 5">YOKOZUNA-1</strain>
    </source>
</reference>
<organism evidence="4 5">
    <name type="scientific">Ramazzottius varieornatus</name>
    <name type="common">Water bear</name>
    <name type="synonym">Tardigrade</name>
    <dbReference type="NCBI Taxonomy" id="947166"/>
    <lineage>
        <taxon>Eukaryota</taxon>
        <taxon>Metazoa</taxon>
        <taxon>Ecdysozoa</taxon>
        <taxon>Tardigrada</taxon>
        <taxon>Eutardigrada</taxon>
        <taxon>Parachela</taxon>
        <taxon>Hypsibioidea</taxon>
        <taxon>Ramazzottiidae</taxon>
        <taxon>Ramazzottius</taxon>
    </lineage>
</organism>
<dbReference type="EMBL" id="BDGG01000007">
    <property type="protein sequence ID" value="GAV01777.1"/>
    <property type="molecule type" value="Genomic_DNA"/>
</dbReference>
<evidence type="ECO:0000256" key="1">
    <source>
        <dbReference type="SAM" id="MobiDB-lite"/>
    </source>
</evidence>
<feature type="compositionally biased region" description="Polar residues" evidence="1">
    <location>
        <begin position="250"/>
        <end position="260"/>
    </location>
</feature>
<name>A0A1D1VJH5_RAMVA</name>
<feature type="compositionally biased region" description="Polar residues" evidence="1">
    <location>
        <begin position="25"/>
        <end position="36"/>
    </location>
</feature>
<protein>
    <recommendedName>
        <fullName evidence="3">Chitin-binding type-2 domain-containing protein</fullName>
    </recommendedName>
</protein>
<feature type="compositionally biased region" description="Polar residues" evidence="1">
    <location>
        <begin position="358"/>
        <end position="373"/>
    </location>
</feature>
<dbReference type="InterPro" id="IPR002557">
    <property type="entry name" value="Chitin-bd_dom"/>
</dbReference>
<feature type="region of interest" description="Disordered" evidence="1">
    <location>
        <begin position="183"/>
        <end position="260"/>
    </location>
</feature>
<gene>
    <name evidence="4" type="primary">RvY_12433-1</name>
    <name evidence="4" type="synonym">RvY_12433.1</name>
    <name evidence="4" type="ORF">RvY_12433</name>
</gene>
<evidence type="ECO:0000313" key="5">
    <source>
        <dbReference type="Proteomes" id="UP000186922"/>
    </source>
</evidence>
<comment type="caution">
    <text evidence="4">The sequence shown here is derived from an EMBL/GenBank/DDBJ whole genome shotgun (WGS) entry which is preliminary data.</text>
</comment>
<dbReference type="Proteomes" id="UP000186922">
    <property type="component" value="Unassembled WGS sequence"/>
</dbReference>
<dbReference type="GO" id="GO:0005576">
    <property type="term" value="C:extracellular region"/>
    <property type="evidence" value="ECO:0007669"/>
    <property type="project" value="InterPro"/>
</dbReference>
<keyword evidence="2" id="KW-0732">Signal</keyword>
<dbReference type="SUPFAM" id="SSF57625">
    <property type="entry name" value="Invertebrate chitin-binding proteins"/>
    <property type="match status" value="1"/>
</dbReference>